<dbReference type="EMBL" id="JAGFNK010000140">
    <property type="protein sequence ID" value="KAI9507100.1"/>
    <property type="molecule type" value="Genomic_DNA"/>
</dbReference>
<gene>
    <name evidence="1" type="ORF">F5148DRAFT_1208031</name>
</gene>
<evidence type="ECO:0000313" key="1">
    <source>
        <dbReference type="EMBL" id="KAI9507100.1"/>
    </source>
</evidence>
<dbReference type="Proteomes" id="UP001207468">
    <property type="component" value="Unassembled WGS sequence"/>
</dbReference>
<comment type="caution">
    <text evidence="1">The sequence shown here is derived from an EMBL/GenBank/DDBJ whole genome shotgun (WGS) entry which is preliminary data.</text>
</comment>
<protein>
    <submittedName>
        <fullName evidence="1">Uncharacterized protein</fullName>
    </submittedName>
</protein>
<keyword evidence="2" id="KW-1185">Reference proteome</keyword>
<name>A0ACC0U6E2_9AGAM</name>
<accession>A0ACC0U6E2</accession>
<proteinExistence type="predicted"/>
<organism evidence="1 2">
    <name type="scientific">Russula earlei</name>
    <dbReference type="NCBI Taxonomy" id="71964"/>
    <lineage>
        <taxon>Eukaryota</taxon>
        <taxon>Fungi</taxon>
        <taxon>Dikarya</taxon>
        <taxon>Basidiomycota</taxon>
        <taxon>Agaricomycotina</taxon>
        <taxon>Agaricomycetes</taxon>
        <taxon>Russulales</taxon>
        <taxon>Russulaceae</taxon>
        <taxon>Russula</taxon>
    </lineage>
</organism>
<evidence type="ECO:0000313" key="2">
    <source>
        <dbReference type="Proteomes" id="UP001207468"/>
    </source>
</evidence>
<sequence length="286" mass="31987">MMSVTLLSLPIDVLLLIRDVISTSPFTSVDPGLGLLAHISLSQTVRRFRDLYTFSSPESEDSFWKRACAGAGYGRPMRREYAQALPGVTPHDRPPPDVLTWKQIAFIVTAHKRVCEIRSCRNASCWPDDMDRRPATLAFHPLFYYLHFSAGAELDPAAVLHTLLPTHPDCRRKLYAPLCGHASAACAFATSPPVRSITLLHPDSEHIIASVRNPDGCAVLDVNRLLGDLLPRSLANMRTVLTHYQTLLDDYRTPDASFPEIMSGGHHRGFLGDHRWVRFTVVCRIH</sequence>
<reference evidence="1" key="1">
    <citation type="submission" date="2021-03" db="EMBL/GenBank/DDBJ databases">
        <title>Evolutionary priming and transition to the ectomycorrhizal habit in an iconic lineage of mushroom-forming fungi: is preadaptation a requirement?</title>
        <authorList>
            <consortium name="DOE Joint Genome Institute"/>
            <person name="Looney B.P."/>
            <person name="Miyauchi S."/>
            <person name="Morin E."/>
            <person name="Drula E."/>
            <person name="Courty P.E."/>
            <person name="Chicoki N."/>
            <person name="Fauchery L."/>
            <person name="Kohler A."/>
            <person name="Kuo A."/>
            <person name="LaButti K."/>
            <person name="Pangilinan J."/>
            <person name="Lipzen A."/>
            <person name="Riley R."/>
            <person name="Andreopoulos W."/>
            <person name="He G."/>
            <person name="Johnson J."/>
            <person name="Barry K.W."/>
            <person name="Grigoriev I.V."/>
            <person name="Nagy L."/>
            <person name="Hibbett D."/>
            <person name="Henrissat B."/>
            <person name="Matheny P.B."/>
            <person name="Labbe J."/>
            <person name="Martin A.F."/>
        </authorList>
    </citation>
    <scope>NUCLEOTIDE SEQUENCE</scope>
    <source>
        <strain evidence="1">BPL698</strain>
    </source>
</reference>